<dbReference type="CDD" id="cd03250">
    <property type="entry name" value="ABCC_MRP_domain1"/>
    <property type="match status" value="1"/>
</dbReference>
<evidence type="ECO:0000313" key="12">
    <source>
        <dbReference type="EMBL" id="CAI9914880.1"/>
    </source>
</evidence>
<keyword evidence="8 9" id="KW-0472">Membrane</keyword>
<dbReference type="CDD" id="cd18579">
    <property type="entry name" value="ABC_6TM_ABCC_D1"/>
    <property type="match status" value="1"/>
</dbReference>
<keyword evidence="6" id="KW-0067">ATP-binding</keyword>
<dbReference type="PANTHER" id="PTHR24223">
    <property type="entry name" value="ATP-BINDING CASSETTE SUB-FAMILY C"/>
    <property type="match status" value="1"/>
</dbReference>
<dbReference type="InterPro" id="IPR003439">
    <property type="entry name" value="ABC_transporter-like_ATP-bd"/>
</dbReference>
<feature type="domain" description="ABC transporter" evidence="10">
    <location>
        <begin position="1211"/>
        <end position="1459"/>
    </location>
</feature>
<keyword evidence="7 9" id="KW-1133">Transmembrane helix</keyword>
<evidence type="ECO:0000256" key="2">
    <source>
        <dbReference type="ARBA" id="ARBA00009726"/>
    </source>
</evidence>
<feature type="transmembrane region" description="Helical" evidence="9">
    <location>
        <begin position="1119"/>
        <end position="1138"/>
    </location>
</feature>
<dbReference type="GO" id="GO:0016887">
    <property type="term" value="F:ATP hydrolysis activity"/>
    <property type="evidence" value="ECO:0007669"/>
    <property type="project" value="InterPro"/>
</dbReference>
<comment type="caution">
    <text evidence="12">The sequence shown here is derived from an EMBL/GenBank/DDBJ whole genome shotgun (WGS) entry which is preliminary data.</text>
</comment>
<dbReference type="PROSITE" id="PS50893">
    <property type="entry name" value="ABC_TRANSPORTER_2"/>
    <property type="match status" value="2"/>
</dbReference>
<feature type="transmembrane region" description="Helical" evidence="9">
    <location>
        <begin position="66"/>
        <end position="90"/>
    </location>
</feature>
<feature type="transmembrane region" description="Helical" evidence="9">
    <location>
        <begin position="309"/>
        <end position="336"/>
    </location>
</feature>
<feature type="transmembrane region" description="Helical" evidence="9">
    <location>
        <begin position="232"/>
        <end position="251"/>
    </location>
</feature>
<keyword evidence="5" id="KW-0547">Nucleotide-binding</keyword>
<dbReference type="InterPro" id="IPR036640">
    <property type="entry name" value="ABC1_TM_sf"/>
</dbReference>
<feature type="transmembrane region" description="Helical" evidence="9">
    <location>
        <begin position="348"/>
        <end position="370"/>
    </location>
</feature>
<dbReference type="Pfam" id="PF00005">
    <property type="entry name" value="ABC_tran"/>
    <property type="match status" value="2"/>
</dbReference>
<keyword evidence="14" id="KW-1185">Reference proteome</keyword>
<dbReference type="InterPro" id="IPR050173">
    <property type="entry name" value="ABC_transporter_C-like"/>
</dbReference>
<dbReference type="InterPro" id="IPR011527">
    <property type="entry name" value="ABC1_TM_dom"/>
</dbReference>
<proteinExistence type="inferred from homology"/>
<dbReference type="InterPro" id="IPR044746">
    <property type="entry name" value="ABCC_6TM_D1"/>
</dbReference>
<dbReference type="EMBL" id="CAXDID020000451">
    <property type="protein sequence ID" value="CAL6093009.1"/>
    <property type="molecule type" value="Genomic_DNA"/>
</dbReference>
<name>A0AA86N8N4_9EUKA</name>
<dbReference type="InterPro" id="IPR003593">
    <property type="entry name" value="AAA+_ATPase"/>
</dbReference>
<dbReference type="FunFam" id="3.40.50.300:FF:000163">
    <property type="entry name" value="Multidrug resistance-associated protein member 4"/>
    <property type="match status" value="1"/>
</dbReference>
<evidence type="ECO:0000313" key="14">
    <source>
        <dbReference type="Proteomes" id="UP001642409"/>
    </source>
</evidence>
<organism evidence="12">
    <name type="scientific">Hexamita inflata</name>
    <dbReference type="NCBI Taxonomy" id="28002"/>
    <lineage>
        <taxon>Eukaryota</taxon>
        <taxon>Metamonada</taxon>
        <taxon>Diplomonadida</taxon>
        <taxon>Hexamitidae</taxon>
        <taxon>Hexamitinae</taxon>
        <taxon>Hexamita</taxon>
    </lineage>
</organism>
<dbReference type="InterPro" id="IPR044726">
    <property type="entry name" value="ABCC_6TM_D2"/>
</dbReference>
<evidence type="ECO:0000256" key="1">
    <source>
        <dbReference type="ARBA" id="ARBA00004141"/>
    </source>
</evidence>
<dbReference type="InterPro" id="IPR027417">
    <property type="entry name" value="P-loop_NTPase"/>
</dbReference>
<feature type="transmembrane region" description="Helical" evidence="9">
    <location>
        <begin position="1029"/>
        <end position="1046"/>
    </location>
</feature>
<comment type="subcellular location">
    <subcellularLocation>
        <location evidence="1">Membrane</location>
        <topology evidence="1">Multi-pass membrane protein</topology>
    </subcellularLocation>
</comment>
<dbReference type="PANTHER" id="PTHR24223:SF456">
    <property type="entry name" value="MULTIDRUG RESISTANCE-ASSOCIATED PROTEIN LETHAL(2)03659"/>
    <property type="match status" value="1"/>
</dbReference>
<dbReference type="Gene3D" id="1.20.1560.10">
    <property type="entry name" value="ABC transporter type 1, transmembrane domain"/>
    <property type="match status" value="2"/>
</dbReference>
<dbReference type="Gene3D" id="3.40.50.300">
    <property type="entry name" value="P-loop containing nucleotide triphosphate hydrolases"/>
    <property type="match status" value="2"/>
</dbReference>
<feature type="transmembrane region" description="Helical" evidence="9">
    <location>
        <begin position="929"/>
        <end position="951"/>
    </location>
</feature>
<evidence type="ECO:0000256" key="4">
    <source>
        <dbReference type="ARBA" id="ARBA00022692"/>
    </source>
</evidence>
<keyword evidence="4 9" id="KW-0812">Transmembrane</keyword>
<evidence type="ECO:0000259" key="11">
    <source>
        <dbReference type="PROSITE" id="PS50929"/>
    </source>
</evidence>
<reference evidence="13 14" key="2">
    <citation type="submission" date="2024-07" db="EMBL/GenBank/DDBJ databases">
        <authorList>
            <person name="Akdeniz Z."/>
        </authorList>
    </citation>
    <scope>NUCLEOTIDE SEQUENCE [LARGE SCALE GENOMIC DNA]</scope>
</reference>
<feature type="domain" description="ABC transmembrane type-1" evidence="11">
    <location>
        <begin position="852"/>
        <end position="1171"/>
    </location>
</feature>
<dbReference type="SUPFAM" id="SSF90123">
    <property type="entry name" value="ABC transporter transmembrane region"/>
    <property type="match status" value="2"/>
</dbReference>
<feature type="transmembrane region" description="Helical" evidence="9">
    <location>
        <begin position="131"/>
        <end position="151"/>
    </location>
</feature>
<evidence type="ECO:0000256" key="8">
    <source>
        <dbReference type="ARBA" id="ARBA00023136"/>
    </source>
</evidence>
<reference evidence="12" key="1">
    <citation type="submission" date="2023-06" db="EMBL/GenBank/DDBJ databases">
        <authorList>
            <person name="Kurt Z."/>
        </authorList>
    </citation>
    <scope>NUCLEOTIDE SEQUENCE</scope>
</reference>
<dbReference type="Pfam" id="PF00664">
    <property type="entry name" value="ABC_membrane"/>
    <property type="match status" value="2"/>
</dbReference>
<accession>A0AA86N8N4</accession>
<dbReference type="CDD" id="cd03244">
    <property type="entry name" value="ABCC_MRP_domain2"/>
    <property type="match status" value="1"/>
</dbReference>
<dbReference type="CDD" id="cd18580">
    <property type="entry name" value="ABC_6TM_ABCC_D2"/>
    <property type="match status" value="1"/>
</dbReference>
<dbReference type="EMBL" id="CATOUU010000061">
    <property type="protein sequence ID" value="CAI9914880.1"/>
    <property type="molecule type" value="Genomic_DNA"/>
</dbReference>
<feature type="domain" description="ABC transporter" evidence="10">
    <location>
        <begin position="544"/>
        <end position="797"/>
    </location>
</feature>
<dbReference type="SUPFAM" id="SSF52540">
    <property type="entry name" value="P-loop containing nucleoside triphosphate hydrolases"/>
    <property type="match status" value="2"/>
</dbReference>
<feature type="transmembrane region" description="Helical" evidence="9">
    <location>
        <begin position="841"/>
        <end position="866"/>
    </location>
</feature>
<dbReference type="SMART" id="SM00382">
    <property type="entry name" value="AAA"/>
    <property type="match status" value="2"/>
</dbReference>
<feature type="domain" description="ABC transmembrane type-1" evidence="11">
    <location>
        <begin position="135"/>
        <end position="372"/>
    </location>
</feature>
<feature type="transmembrane region" description="Helical" evidence="9">
    <location>
        <begin position="1003"/>
        <end position="1023"/>
    </location>
</feature>
<evidence type="ECO:0000256" key="9">
    <source>
        <dbReference type="SAM" id="Phobius"/>
    </source>
</evidence>
<protein>
    <submittedName>
        <fullName evidence="12">Xenobiotic-transporting ATPase / Multidrug resistance-associated protein</fullName>
    </submittedName>
    <submittedName>
        <fullName evidence="13">Xenobiotic-transporting_ATPase / Multidrug resistance-associated protein</fullName>
    </submittedName>
</protein>
<sequence length="1468" mass="165904">MLDIAWSWLTPIIKKARKETLSVNDLKLTKIEIETKALATKFVKEYNANPKKSLMKHFLKVNKKNIAGMFVGIPLLVLAASLAPLCINTFQEKLSPLNFFDCDFSNFPSSKIILKQKTVKEGLEYVFSNLYPYWIIIGLGLTLSSIGDSICSLNCVQFGIKITGALLDVLFNKMTVLSETTKNVNAQGSLANILFSDTMKIQAFTQLFYFIFSIPLNLIVAIVYLATYIDPVALIGAGGILIFIPIIGTCARVMQKALSRMATLKDIRSQKIQEILNAIKVIKLFNTEQFQEKRIENARIQELKYVQKASFAFTGHLSTGFTSYMIMSTIAFGALIGTDRFDISKSFTMIYLFSFVQVSIGFLPMVLMSLQDGIVSFKRILAFLQLSEVDRSMIDTKPEYENAIEISGKHSFAYGLEEDQKISPDLDSSYYMQIDRMKEMGQNMKKLDKYFENLPQISKNKTSKLQTATTFDNNFVEDVLSLIAQKQFDITSKTCVEICVKYNLPAITFFMNIKNYTDMYFVPAKGETKMDTMLKNYLHKCVIVYNQIQWKTKDEPKVVHPVIHNLDLTVKRGELVGIKGSVGSGKSSLFSCVLGEMKAVDVKSKQVQSDQLIFDYFGEKSEVKDQNQVYIKLGGKVAFCPQNSPIFSSTIRENICFYRPYEQERYQRVVDICCLLPDFEIFSAGDQTEVGGRGVTLSGGQRARISLARAVYNNADIYLLDDPLSAVDAHVGKRIWNEVILGYLIAQGKTVLIASHQTHYFSDCNRVLTIENGAISNIQELVKLEASCVVVESQAQKITNDDNKQNESAGKLTKEEALTGSGNVSWSVYGKFIKNGISALFVIYLILLVIYQGAAQYATILISYWATDKYGWTSSQTQSIITPELQNIINKQQEEFGNSQFVKAKTVQCFKNHFDPGNEFVMPYSKTYYYAYAGIVGSMLVVFILHLMSFFKFNLSAAAKTYMNMLRAVIRTKLSFFDTTPQGRIINRLVKDTETVDFNFGRFLVITCLQASMIVGMIITISVLNWPCVFVVIPCVIIYIMLFSRFRSVTPQLKRLESKTRSEVFSLCQEVMDQLVSIRAYQVEESFRIQFRRSALINLNVQLYASSSGKWVSFRMTQLGAVMAFLIVFIAMIIAPFSPELAQYAGIIVSYGYNIQQFMVLFIQTFTNAEQEMPAIERMLEYAELEDEAQLHQGLVEANKETTKILNNMGLDINNIVMRYRPELKPALRGVNLHIKPKEHVAVVGRTGSGKSSLAITLFKLYQPETGHQIQLNDGRISHMPLYDARRQIAIIPQEPYLFSGTLRQQLCEFTRNKAEGIPTRDIERIPDQKLWELLETVQLADYIKAQPGGLDCMVVGNGENFSSGQRQLVCVVRALLREAEVIILDEATAYVDHETDQIIQKIVKEQLRDKIVLSIAHRLDTVLGMDKVLVMDQGLVAEFGTKEELMKIDGGIFRELALKANLVIEEK</sequence>
<evidence type="ECO:0000259" key="10">
    <source>
        <dbReference type="PROSITE" id="PS50893"/>
    </source>
</evidence>
<dbReference type="GO" id="GO:0005524">
    <property type="term" value="F:ATP binding"/>
    <property type="evidence" value="ECO:0007669"/>
    <property type="project" value="UniProtKB-KW"/>
</dbReference>
<dbReference type="PROSITE" id="PS00211">
    <property type="entry name" value="ABC_TRANSPORTER_1"/>
    <property type="match status" value="2"/>
</dbReference>
<dbReference type="PROSITE" id="PS50929">
    <property type="entry name" value="ABC_TM1F"/>
    <property type="match status" value="2"/>
</dbReference>
<evidence type="ECO:0000256" key="3">
    <source>
        <dbReference type="ARBA" id="ARBA00022448"/>
    </source>
</evidence>
<evidence type="ECO:0000256" key="6">
    <source>
        <dbReference type="ARBA" id="ARBA00022840"/>
    </source>
</evidence>
<keyword evidence="3" id="KW-0813">Transport</keyword>
<evidence type="ECO:0000313" key="13">
    <source>
        <dbReference type="EMBL" id="CAL6093009.1"/>
    </source>
</evidence>
<gene>
    <name evidence="12" type="ORF">HINF_LOCUS2525</name>
    <name evidence="13" type="ORF">HINF_LOCUS66631</name>
</gene>
<dbReference type="InterPro" id="IPR017871">
    <property type="entry name" value="ABC_transporter-like_CS"/>
</dbReference>
<evidence type="ECO:0000256" key="7">
    <source>
        <dbReference type="ARBA" id="ARBA00022989"/>
    </source>
</evidence>
<evidence type="ECO:0000256" key="5">
    <source>
        <dbReference type="ARBA" id="ARBA00022741"/>
    </source>
</evidence>
<comment type="similarity">
    <text evidence="2">Belongs to the ABC transporter superfamily. ABCC family. Conjugate transporter (TC 3.A.1.208) subfamily.</text>
</comment>
<dbReference type="GO" id="GO:0140359">
    <property type="term" value="F:ABC-type transporter activity"/>
    <property type="evidence" value="ECO:0007669"/>
    <property type="project" value="InterPro"/>
</dbReference>
<feature type="transmembrane region" description="Helical" evidence="9">
    <location>
        <begin position="207"/>
        <end position="226"/>
    </location>
</feature>
<dbReference type="GO" id="GO:0016020">
    <property type="term" value="C:membrane"/>
    <property type="evidence" value="ECO:0007669"/>
    <property type="project" value="UniProtKB-SubCell"/>
</dbReference>
<dbReference type="Proteomes" id="UP001642409">
    <property type="component" value="Unassembled WGS sequence"/>
</dbReference>